<dbReference type="EMBL" id="BAABYW010000002">
    <property type="protein sequence ID" value="GAA6411421.1"/>
    <property type="molecule type" value="Genomic_DNA"/>
</dbReference>
<evidence type="ECO:0000313" key="3">
    <source>
        <dbReference type="Proteomes" id="UP001600943"/>
    </source>
</evidence>
<comment type="caution">
    <text evidence="2">The sequence shown here is derived from an EMBL/GenBank/DDBJ whole genome shotgun (WGS) entry which is preliminary data.</text>
</comment>
<dbReference type="InterPro" id="IPR010982">
    <property type="entry name" value="Lambda_DNA-bd_dom_sf"/>
</dbReference>
<sequence>MESVKLEEFVPDRINFLCNKYKITRYELSKRTGISQTALSNIVKHKQIPTLDTLDKICEGFQMSAVEFFTTPDNIAGLSEEEKKILRLWGNLSEEEKRFLEVILLNLNEHKKSGN</sequence>
<name>A0ABQ0BIZ1_9FIRM</name>
<dbReference type="SUPFAM" id="SSF47413">
    <property type="entry name" value="lambda repressor-like DNA-binding domains"/>
    <property type="match status" value="1"/>
</dbReference>
<dbReference type="SMART" id="SM00530">
    <property type="entry name" value="HTH_XRE"/>
    <property type="match status" value="1"/>
</dbReference>
<dbReference type="CDD" id="cd00093">
    <property type="entry name" value="HTH_XRE"/>
    <property type="match status" value="1"/>
</dbReference>
<dbReference type="Gene3D" id="1.10.260.40">
    <property type="entry name" value="lambda repressor-like DNA-binding domains"/>
    <property type="match status" value="1"/>
</dbReference>
<feature type="domain" description="HTH cro/C1-type" evidence="1">
    <location>
        <begin position="14"/>
        <end position="68"/>
    </location>
</feature>
<gene>
    <name evidence="2" type="ORF">K040078D81_55380</name>
</gene>
<keyword evidence="3" id="KW-1185">Reference proteome</keyword>
<reference evidence="2 3" key="1">
    <citation type="submission" date="2024-04" db="EMBL/GenBank/DDBJ databases">
        <title>Defined microbial consortia suppress multidrug-resistant proinflammatory Enterobacteriaceae via ecological control.</title>
        <authorList>
            <person name="Furuichi M."/>
            <person name="Kawaguchi T."/>
            <person name="Pust M."/>
            <person name="Yasuma K."/>
            <person name="Plichta D."/>
            <person name="Hasegawa N."/>
            <person name="Ohya T."/>
            <person name="Bhattarai S."/>
            <person name="Sasajima S."/>
            <person name="Aoto Y."/>
            <person name="Tuganbaev T."/>
            <person name="Yaginuma M."/>
            <person name="Ueda M."/>
            <person name="Okahashi N."/>
            <person name="Amafuji K."/>
            <person name="Kiridooshi Y."/>
            <person name="Sugita K."/>
            <person name="Strazar M."/>
            <person name="Skelly A."/>
            <person name="Suda W."/>
            <person name="Hattori M."/>
            <person name="Nakamoto N."/>
            <person name="Caballero S."/>
            <person name="Norman J."/>
            <person name="Olle B."/>
            <person name="Tanoue T."/>
            <person name="Arita M."/>
            <person name="Bucci V."/>
            <person name="Atarashi K."/>
            <person name="Xavier R."/>
            <person name="Honda K."/>
        </authorList>
    </citation>
    <scope>NUCLEOTIDE SEQUENCE [LARGE SCALE GENOMIC DNA]</scope>
    <source>
        <strain evidence="3">k04-0078-D8-1</strain>
    </source>
</reference>
<proteinExistence type="predicted"/>
<dbReference type="Proteomes" id="UP001600943">
    <property type="component" value="Unassembled WGS sequence"/>
</dbReference>
<dbReference type="RefSeq" id="WP_095176294.1">
    <property type="nucleotide sequence ID" value="NZ_BAABYW010000002.1"/>
</dbReference>
<evidence type="ECO:0000259" key="1">
    <source>
        <dbReference type="PROSITE" id="PS50943"/>
    </source>
</evidence>
<evidence type="ECO:0000313" key="2">
    <source>
        <dbReference type="EMBL" id="GAA6411421.1"/>
    </source>
</evidence>
<organism evidence="2 3">
    <name type="scientific">Blautia hominis</name>
    <dbReference type="NCBI Taxonomy" id="2025493"/>
    <lineage>
        <taxon>Bacteria</taxon>
        <taxon>Bacillati</taxon>
        <taxon>Bacillota</taxon>
        <taxon>Clostridia</taxon>
        <taxon>Lachnospirales</taxon>
        <taxon>Lachnospiraceae</taxon>
        <taxon>Blautia</taxon>
    </lineage>
</organism>
<accession>A0ABQ0BIZ1</accession>
<dbReference type="InterPro" id="IPR001387">
    <property type="entry name" value="Cro/C1-type_HTH"/>
</dbReference>
<dbReference type="PROSITE" id="PS50943">
    <property type="entry name" value="HTH_CROC1"/>
    <property type="match status" value="1"/>
</dbReference>
<protein>
    <recommendedName>
        <fullName evidence="1">HTH cro/C1-type domain-containing protein</fullName>
    </recommendedName>
</protein>
<dbReference type="Pfam" id="PF13443">
    <property type="entry name" value="HTH_26"/>
    <property type="match status" value="1"/>
</dbReference>